<accession>A0A811QYC7</accession>
<reference evidence="1" key="1">
    <citation type="submission" date="2020-10" db="EMBL/GenBank/DDBJ databases">
        <authorList>
            <person name="Han B."/>
            <person name="Lu T."/>
            <person name="Zhao Q."/>
            <person name="Huang X."/>
            <person name="Zhao Y."/>
        </authorList>
    </citation>
    <scope>NUCLEOTIDE SEQUENCE</scope>
</reference>
<comment type="caution">
    <text evidence="1">The sequence shown here is derived from an EMBL/GenBank/DDBJ whole genome shotgun (WGS) entry which is preliminary data.</text>
</comment>
<dbReference type="AlphaFoldDB" id="A0A811QYC7"/>
<organism evidence="1 2">
    <name type="scientific">Miscanthus lutarioriparius</name>
    <dbReference type="NCBI Taxonomy" id="422564"/>
    <lineage>
        <taxon>Eukaryota</taxon>
        <taxon>Viridiplantae</taxon>
        <taxon>Streptophyta</taxon>
        <taxon>Embryophyta</taxon>
        <taxon>Tracheophyta</taxon>
        <taxon>Spermatophyta</taxon>
        <taxon>Magnoliopsida</taxon>
        <taxon>Liliopsida</taxon>
        <taxon>Poales</taxon>
        <taxon>Poaceae</taxon>
        <taxon>PACMAD clade</taxon>
        <taxon>Panicoideae</taxon>
        <taxon>Andropogonodae</taxon>
        <taxon>Andropogoneae</taxon>
        <taxon>Saccharinae</taxon>
        <taxon>Miscanthus</taxon>
    </lineage>
</organism>
<dbReference type="Proteomes" id="UP000604825">
    <property type="component" value="Unassembled WGS sequence"/>
</dbReference>
<gene>
    <name evidence="1" type="ORF">NCGR_LOCUS44749</name>
</gene>
<dbReference type="EMBL" id="CAJGYO010000011">
    <property type="protein sequence ID" value="CAD6261328.1"/>
    <property type="molecule type" value="Genomic_DNA"/>
</dbReference>
<evidence type="ECO:0000313" key="2">
    <source>
        <dbReference type="Proteomes" id="UP000604825"/>
    </source>
</evidence>
<dbReference type="OrthoDB" id="1937476at2759"/>
<evidence type="ECO:0000313" key="1">
    <source>
        <dbReference type="EMBL" id="CAD6261328.1"/>
    </source>
</evidence>
<sequence>MANVAEFTLHNILINTSSLIDILFIKAFKSMGLDRRTLELVGNSLLGFSGKKIDALGKKAIPVSFEEGKRVRIKTITFDVVNMDYPYSTIFGRGFTNQFEVVVK</sequence>
<proteinExistence type="predicted"/>
<name>A0A811QYC7_9POAL</name>
<protein>
    <submittedName>
        <fullName evidence="1">Uncharacterized protein</fullName>
    </submittedName>
</protein>
<keyword evidence="2" id="KW-1185">Reference proteome</keyword>